<evidence type="ECO:0000259" key="1">
    <source>
        <dbReference type="PROSITE" id="PS50075"/>
    </source>
</evidence>
<dbReference type="RefSeq" id="WP_374053722.1">
    <property type="nucleotide sequence ID" value="NZ_AP028980.1"/>
</dbReference>
<dbReference type="InterPro" id="IPR009081">
    <property type="entry name" value="PP-bd_ACP"/>
</dbReference>
<evidence type="ECO:0000313" key="2">
    <source>
        <dbReference type="EMBL" id="BET98879.1"/>
    </source>
</evidence>
<dbReference type="Gene3D" id="1.10.1200.10">
    <property type="entry name" value="ACP-like"/>
    <property type="match status" value="1"/>
</dbReference>
<dbReference type="InterPro" id="IPR014710">
    <property type="entry name" value="RmlC-like_jellyroll"/>
</dbReference>
<dbReference type="CDD" id="cd06988">
    <property type="entry name" value="cupin_DddK"/>
    <property type="match status" value="1"/>
</dbReference>
<sequence length="218" mass="24972">MSNQAYLSRVEKVIRATVTFPQEVQLQGETELYTLGIDSLTTINVLLALATDYQIELENFVSSIDELKTVSDLCGLAAKFSRAVDIQPDNLTLDNIKFFHQQELHYEYGLDGIRTFPWRNVNTPIGSGYCIVRPFTETLPHINQPDDEDELFIGIQGHALVVIDDKEYPFTQGDQVFIPRGSHHYVRNNSDQPFHFFTIWWNQAGARAYLAQEEEVDQ</sequence>
<organism evidence="2 3">
    <name type="scientific">Xenorhabdus taiwanensis</name>
    <dbReference type="NCBI Taxonomy" id="3085177"/>
    <lineage>
        <taxon>Bacteria</taxon>
        <taxon>Pseudomonadati</taxon>
        <taxon>Pseudomonadota</taxon>
        <taxon>Gammaproteobacteria</taxon>
        <taxon>Enterobacterales</taxon>
        <taxon>Morganellaceae</taxon>
        <taxon>Xenorhabdus</taxon>
    </lineage>
</organism>
<dbReference type="InterPro" id="IPR011051">
    <property type="entry name" value="RmlC_Cupin_sf"/>
</dbReference>
<dbReference type="Proteomes" id="UP001529514">
    <property type="component" value="Plasmid pXT29"/>
</dbReference>
<reference evidence="2 3" key="1">
    <citation type="submission" date="2023-10" db="EMBL/GenBank/DDBJ databases">
        <title>Xenorhabdus taiwanensis sp. nov., a symbiotic bacterium associated with the entomopathogenic nematode Steinernema taiwanensis.</title>
        <authorList>
            <person name="Tseng C.T."/>
            <person name="Shu H.Y."/>
            <person name="Chen M.H."/>
            <person name="Fang Y.J."/>
            <person name="Wu T.L."/>
            <person name="Lin Y.C."/>
            <person name="Huang C.J."/>
        </authorList>
    </citation>
    <scope>NUCLEOTIDE SEQUENCE [LARGE SCALE GENOMIC DNA]</scope>
    <source>
        <strain evidence="2 3">TCT-1</strain>
        <plasmid evidence="2 3">pXT29</plasmid>
    </source>
</reference>
<name>A0ABN7CBE3_9GAMM</name>
<dbReference type="PROSITE" id="PS50075">
    <property type="entry name" value="CARRIER"/>
    <property type="match status" value="1"/>
</dbReference>
<accession>A0ABN7CBE3</accession>
<geneLocation type="plasmid" evidence="2 3">
    <name>pXT29</name>
</geneLocation>
<dbReference type="Pfam" id="PF07883">
    <property type="entry name" value="Cupin_2"/>
    <property type="match status" value="1"/>
</dbReference>
<dbReference type="SUPFAM" id="SSF47336">
    <property type="entry name" value="ACP-like"/>
    <property type="match status" value="1"/>
</dbReference>
<protein>
    <recommendedName>
        <fullName evidence="1">Carrier domain-containing protein</fullName>
    </recommendedName>
</protein>
<dbReference type="InterPro" id="IPR036736">
    <property type="entry name" value="ACP-like_sf"/>
</dbReference>
<gene>
    <name evidence="2" type="ORF">TCT1_38000</name>
</gene>
<dbReference type="SUPFAM" id="SSF51182">
    <property type="entry name" value="RmlC-like cupins"/>
    <property type="match status" value="1"/>
</dbReference>
<dbReference type="Gene3D" id="2.60.120.10">
    <property type="entry name" value="Jelly Rolls"/>
    <property type="match status" value="1"/>
</dbReference>
<dbReference type="EMBL" id="AP028980">
    <property type="protein sequence ID" value="BET98879.1"/>
    <property type="molecule type" value="Genomic_DNA"/>
</dbReference>
<proteinExistence type="predicted"/>
<keyword evidence="2" id="KW-0614">Plasmid</keyword>
<feature type="domain" description="Carrier" evidence="1">
    <location>
        <begin position="4"/>
        <end position="81"/>
    </location>
</feature>
<evidence type="ECO:0000313" key="3">
    <source>
        <dbReference type="Proteomes" id="UP001529514"/>
    </source>
</evidence>
<dbReference type="InterPro" id="IPR013096">
    <property type="entry name" value="Cupin_2"/>
</dbReference>
<keyword evidence="3" id="KW-1185">Reference proteome</keyword>